<feature type="repeat" description="Solcar" evidence="16">
    <location>
        <begin position="109"/>
        <end position="200"/>
    </location>
</feature>
<dbReference type="GO" id="GO:0006869">
    <property type="term" value="P:lipid transport"/>
    <property type="evidence" value="ECO:0007669"/>
    <property type="project" value="UniProtKB-KW"/>
</dbReference>
<proteinExistence type="inferred from homology"/>
<comment type="subcellular location">
    <subcellularLocation>
        <location evidence="1">Membrane</location>
        <topology evidence="1">Multi-pass membrane protein</topology>
    </subcellularLocation>
</comment>
<keyword evidence="6" id="KW-0677">Repeat</keyword>
<dbReference type="InterPro" id="IPR018108">
    <property type="entry name" value="MCP_transmembrane"/>
</dbReference>
<dbReference type="Gene3D" id="1.50.40.10">
    <property type="entry name" value="Mitochondrial carrier domain"/>
    <property type="match status" value="1"/>
</dbReference>
<organism evidence="18">
    <name type="scientific">Drosophila rhopaloa</name>
    <name type="common">Fruit fly</name>
    <dbReference type="NCBI Taxonomy" id="1041015"/>
    <lineage>
        <taxon>Eukaryota</taxon>
        <taxon>Metazoa</taxon>
        <taxon>Ecdysozoa</taxon>
        <taxon>Arthropoda</taxon>
        <taxon>Hexapoda</taxon>
        <taxon>Insecta</taxon>
        <taxon>Pterygota</taxon>
        <taxon>Neoptera</taxon>
        <taxon>Endopterygota</taxon>
        <taxon>Diptera</taxon>
        <taxon>Brachycera</taxon>
        <taxon>Muscomorpha</taxon>
        <taxon>Ephydroidea</taxon>
        <taxon>Drosophilidae</taxon>
        <taxon>Drosophila</taxon>
        <taxon>Sophophora</taxon>
    </lineage>
</organism>
<evidence type="ECO:0000256" key="1">
    <source>
        <dbReference type="ARBA" id="ARBA00004141"/>
    </source>
</evidence>
<feature type="repeat" description="Solcar" evidence="16">
    <location>
        <begin position="207"/>
        <end position="296"/>
    </location>
</feature>
<dbReference type="RefSeq" id="XP_016972030.2">
    <property type="nucleotide sequence ID" value="XM_017116541.2"/>
</dbReference>
<dbReference type="InterPro" id="IPR050391">
    <property type="entry name" value="Mito_Metabolite_Transporter"/>
</dbReference>
<dbReference type="GO" id="GO:0016020">
    <property type="term" value="C:membrane"/>
    <property type="evidence" value="ECO:0007669"/>
    <property type="project" value="UniProtKB-SubCell"/>
</dbReference>
<comment type="similarity">
    <text evidence="2 17">Belongs to the mitochondrial carrier (TC 2.A.29) family.</text>
</comment>
<keyword evidence="4" id="KW-0050">Antiport</keyword>
<reference evidence="18" key="1">
    <citation type="submission" date="2025-08" db="UniProtKB">
        <authorList>
            <consortium name="RefSeq"/>
        </authorList>
    </citation>
    <scope>IDENTIFICATION</scope>
</reference>
<evidence type="ECO:0000256" key="17">
    <source>
        <dbReference type="RuleBase" id="RU000488"/>
    </source>
</evidence>
<dbReference type="InterPro" id="IPR023395">
    <property type="entry name" value="MCP_dom_sf"/>
</dbReference>
<name>A0A6P4E245_DRORH</name>
<evidence type="ECO:0000256" key="14">
    <source>
        <dbReference type="ARBA" id="ARBA00052538"/>
    </source>
</evidence>
<dbReference type="AlphaFoldDB" id="A0A6P4E245"/>
<evidence type="ECO:0000256" key="4">
    <source>
        <dbReference type="ARBA" id="ARBA00022449"/>
    </source>
</evidence>
<evidence type="ECO:0000313" key="18">
    <source>
        <dbReference type="RefSeq" id="XP_016972030.1"/>
    </source>
</evidence>
<evidence type="ECO:0000256" key="10">
    <source>
        <dbReference type="ARBA" id="ARBA00036491"/>
    </source>
</evidence>
<comment type="catalytic activity">
    <reaction evidence="10">
        <text>(S)-malate(in) + 2-oxoglutarate(out) = (S)-malate(out) + 2-oxoglutarate(in)</text>
        <dbReference type="Rhea" id="RHEA:71587"/>
        <dbReference type="ChEBI" id="CHEBI:15589"/>
        <dbReference type="ChEBI" id="CHEBI:16810"/>
    </reaction>
</comment>
<evidence type="ECO:0000256" key="12">
    <source>
        <dbReference type="ARBA" id="ARBA00050120"/>
    </source>
</evidence>
<keyword evidence="3 17" id="KW-0813">Transport</keyword>
<sequence length="311" mass="34699">MALVYGVEKKTVPTYMKYVMGGTSGMLATCIVQPMDLLKTRMQISGTLGTREYKSSYDVLSKVFKNEGMLSLYNGLSAGLMRQATYTTARMGVFQMELDWYRKNYESDPSVVASMTMGIMAGAFGAMFGNPAEVALIRMMSDNRLLPEHRRNYKNVGEAFMRIVKDEGVVTLWRGCLPTVGRAMVVNMVQLASYSLMKNHLRGYLNEGIPLHMSAAVVSGLLTTLASMPLDMAKTRIQQMRMIDGKPEYAGTIDVLKKVLKNEGAFAMWKGFTPYLIRMGPHTVFSFVFLEQMNKAYNKHMLGDSPSDPAT</sequence>
<dbReference type="PROSITE" id="PS50920">
    <property type="entry name" value="SOLCAR"/>
    <property type="match status" value="3"/>
</dbReference>
<keyword evidence="8" id="KW-0445">Lipid transport</keyword>
<dbReference type="OrthoDB" id="448427at2759"/>
<keyword evidence="5 16" id="KW-0812">Transmembrane</keyword>
<evidence type="ECO:0000256" key="6">
    <source>
        <dbReference type="ARBA" id="ARBA00022737"/>
    </source>
</evidence>
<evidence type="ECO:0000256" key="3">
    <source>
        <dbReference type="ARBA" id="ARBA00022448"/>
    </source>
</evidence>
<evidence type="ECO:0000256" key="5">
    <source>
        <dbReference type="ARBA" id="ARBA00022692"/>
    </source>
</evidence>
<dbReference type="GO" id="GO:0015297">
    <property type="term" value="F:antiporter activity"/>
    <property type="evidence" value="ECO:0007669"/>
    <property type="project" value="UniProtKB-KW"/>
</dbReference>
<evidence type="ECO:0000256" key="13">
    <source>
        <dbReference type="ARBA" id="ARBA00050291"/>
    </source>
</evidence>
<comment type="catalytic activity">
    <reaction evidence="12">
        <text>oxaloacetate(in) + 2-oxoglutarate(out) = oxaloacetate(out) + 2-oxoglutarate(in)</text>
        <dbReference type="Rhea" id="RHEA:71603"/>
        <dbReference type="ChEBI" id="CHEBI:16452"/>
        <dbReference type="ChEBI" id="CHEBI:16810"/>
    </reaction>
</comment>
<evidence type="ECO:0000256" key="9">
    <source>
        <dbReference type="ARBA" id="ARBA00023136"/>
    </source>
</evidence>
<protein>
    <recommendedName>
        <fullName evidence="11">Mitochondrial 2-oxoglutarate/malate carrier protein</fullName>
    </recommendedName>
</protein>
<evidence type="ECO:0000256" key="7">
    <source>
        <dbReference type="ARBA" id="ARBA00022989"/>
    </source>
</evidence>
<evidence type="ECO:0000256" key="15">
    <source>
        <dbReference type="ARBA" id="ARBA00052710"/>
    </source>
</evidence>
<accession>A0A6P4E245</accession>
<comment type="catalytic activity">
    <reaction evidence="13">
        <text>maleate(in) + 2-oxoglutarate(out) = maleate(out) + 2-oxoglutarate(in)</text>
        <dbReference type="Rhea" id="RHEA:71599"/>
        <dbReference type="ChEBI" id="CHEBI:16810"/>
        <dbReference type="ChEBI" id="CHEBI:30780"/>
    </reaction>
</comment>
<dbReference type="RefSeq" id="XP_016972030.1">
    <property type="nucleotide sequence ID" value="XM_017116541.1"/>
</dbReference>
<dbReference type="Pfam" id="PF00153">
    <property type="entry name" value="Mito_carr"/>
    <property type="match status" value="3"/>
</dbReference>
<evidence type="ECO:0000256" key="16">
    <source>
        <dbReference type="PROSITE-ProRule" id="PRU00282"/>
    </source>
</evidence>
<comment type="catalytic activity">
    <reaction evidence="14">
        <text>malonate(in) + 2-oxoglutarate(out) = malonate(out) + 2-oxoglutarate(in)</text>
        <dbReference type="Rhea" id="RHEA:71591"/>
        <dbReference type="ChEBI" id="CHEBI:15792"/>
        <dbReference type="ChEBI" id="CHEBI:16810"/>
    </reaction>
</comment>
<gene>
    <name evidence="18" type="primary">LOC108039510</name>
</gene>
<evidence type="ECO:0000256" key="8">
    <source>
        <dbReference type="ARBA" id="ARBA00023055"/>
    </source>
</evidence>
<dbReference type="PANTHER" id="PTHR45618">
    <property type="entry name" value="MITOCHONDRIAL DICARBOXYLATE CARRIER-RELATED"/>
    <property type="match status" value="1"/>
</dbReference>
<evidence type="ECO:0000256" key="11">
    <source>
        <dbReference type="ARBA" id="ARBA00040264"/>
    </source>
</evidence>
<comment type="catalytic activity">
    <reaction evidence="15">
        <text>succinate(in) + 2-oxoglutarate(out) = succinate(out) + 2-oxoglutarate(in)</text>
        <dbReference type="Rhea" id="RHEA:71595"/>
        <dbReference type="ChEBI" id="CHEBI:16810"/>
        <dbReference type="ChEBI" id="CHEBI:30031"/>
    </reaction>
</comment>
<keyword evidence="9 16" id="KW-0472">Membrane</keyword>
<dbReference type="FunFam" id="1.50.40.10:FF:000013">
    <property type="entry name" value="Mitochondrial 2-oxoglutarate/malate carrier protein-like protein"/>
    <property type="match status" value="1"/>
</dbReference>
<keyword evidence="7" id="KW-1133">Transmembrane helix</keyword>
<dbReference type="GeneID" id="108039510"/>
<evidence type="ECO:0000256" key="2">
    <source>
        <dbReference type="ARBA" id="ARBA00006375"/>
    </source>
</evidence>
<dbReference type="SUPFAM" id="SSF103506">
    <property type="entry name" value="Mitochondrial carrier"/>
    <property type="match status" value="1"/>
</dbReference>
<feature type="repeat" description="Solcar" evidence="16">
    <location>
        <begin position="12"/>
        <end position="100"/>
    </location>
</feature>